<comment type="similarity">
    <text evidence="1">Belongs to the ATP-dependent AMP-binding enzyme family.</text>
</comment>
<dbReference type="GO" id="GO:0016405">
    <property type="term" value="F:CoA-ligase activity"/>
    <property type="evidence" value="ECO:0007669"/>
    <property type="project" value="UniProtKB-ARBA"/>
</dbReference>
<dbReference type="GO" id="GO:0006637">
    <property type="term" value="P:acyl-CoA metabolic process"/>
    <property type="evidence" value="ECO:0007669"/>
    <property type="project" value="TreeGrafter"/>
</dbReference>
<keyword evidence="4" id="KW-0067">ATP-binding</keyword>
<reference evidence="7 8" key="1">
    <citation type="submission" date="2020-02" db="EMBL/GenBank/DDBJ databases">
        <title>Genome sequencing for Kineobactrum sp. M2.</title>
        <authorList>
            <person name="Park S.-J."/>
        </authorList>
    </citation>
    <scope>NUCLEOTIDE SEQUENCE [LARGE SCALE GENOMIC DNA]</scope>
    <source>
        <strain evidence="7 8">M2</strain>
    </source>
</reference>
<evidence type="ECO:0000313" key="8">
    <source>
        <dbReference type="Proteomes" id="UP000477680"/>
    </source>
</evidence>
<dbReference type="KEGG" id="kim:G3T16_16850"/>
<dbReference type="PANTHER" id="PTHR43605">
    <property type="entry name" value="ACYL-COENZYME A SYNTHETASE"/>
    <property type="match status" value="1"/>
</dbReference>
<evidence type="ECO:0000256" key="4">
    <source>
        <dbReference type="ARBA" id="ARBA00022840"/>
    </source>
</evidence>
<evidence type="ECO:0000256" key="2">
    <source>
        <dbReference type="ARBA" id="ARBA00022598"/>
    </source>
</evidence>
<feature type="domain" description="AMP-binding enzyme C-terminal" evidence="6">
    <location>
        <begin position="453"/>
        <end position="530"/>
    </location>
</feature>
<evidence type="ECO:0000313" key="7">
    <source>
        <dbReference type="EMBL" id="QIB66812.1"/>
    </source>
</evidence>
<dbReference type="RefSeq" id="WP_163496245.1">
    <property type="nucleotide sequence ID" value="NZ_CP048711.1"/>
</dbReference>
<protein>
    <submittedName>
        <fullName evidence="7">AMP-binding protein</fullName>
    </submittedName>
</protein>
<feature type="domain" description="AMP-dependent synthetase/ligase" evidence="5">
    <location>
        <begin position="43"/>
        <end position="391"/>
    </location>
</feature>
<dbReference type="InterPro" id="IPR020845">
    <property type="entry name" value="AMP-binding_CS"/>
</dbReference>
<dbReference type="GO" id="GO:0005524">
    <property type="term" value="F:ATP binding"/>
    <property type="evidence" value="ECO:0007669"/>
    <property type="project" value="UniProtKB-KW"/>
</dbReference>
<dbReference type="GO" id="GO:0006633">
    <property type="term" value="P:fatty acid biosynthetic process"/>
    <property type="evidence" value="ECO:0007669"/>
    <property type="project" value="TreeGrafter"/>
</dbReference>
<organism evidence="7 8">
    <name type="scientific">Kineobactrum salinum</name>
    <dbReference type="NCBI Taxonomy" id="2708301"/>
    <lineage>
        <taxon>Bacteria</taxon>
        <taxon>Pseudomonadati</taxon>
        <taxon>Pseudomonadota</taxon>
        <taxon>Gammaproteobacteria</taxon>
        <taxon>Cellvibrionales</taxon>
        <taxon>Halieaceae</taxon>
        <taxon>Kineobactrum</taxon>
    </lineage>
</organism>
<dbReference type="GO" id="GO:0004321">
    <property type="term" value="F:fatty-acyl-CoA synthase activity"/>
    <property type="evidence" value="ECO:0007669"/>
    <property type="project" value="TreeGrafter"/>
</dbReference>
<dbReference type="InterPro" id="IPR045851">
    <property type="entry name" value="AMP-bd_C_sf"/>
</dbReference>
<dbReference type="InterPro" id="IPR051087">
    <property type="entry name" value="Mitochondrial_ACSM"/>
</dbReference>
<dbReference type="FunFam" id="3.30.300.30:FF:000005">
    <property type="entry name" value="Acyl-coenzyme A synthetase ACSM5, mitochondrial"/>
    <property type="match status" value="1"/>
</dbReference>
<dbReference type="Proteomes" id="UP000477680">
    <property type="component" value="Chromosome"/>
</dbReference>
<accession>A0A6C0U3S1</accession>
<dbReference type="Pfam" id="PF13193">
    <property type="entry name" value="AMP-binding_C"/>
    <property type="match status" value="1"/>
</dbReference>
<dbReference type="PANTHER" id="PTHR43605:SF10">
    <property type="entry name" value="ACYL-COA SYNTHETASE MEDIUM CHAIN FAMILY MEMBER 3"/>
    <property type="match status" value="1"/>
</dbReference>
<evidence type="ECO:0000259" key="5">
    <source>
        <dbReference type="Pfam" id="PF00501"/>
    </source>
</evidence>
<keyword evidence="8" id="KW-1185">Reference proteome</keyword>
<dbReference type="AlphaFoldDB" id="A0A6C0U3S1"/>
<name>A0A6C0U3S1_9GAMM</name>
<proteinExistence type="inferred from homology"/>
<keyword evidence="3" id="KW-0547">Nucleotide-binding</keyword>
<evidence type="ECO:0000256" key="1">
    <source>
        <dbReference type="ARBA" id="ARBA00006432"/>
    </source>
</evidence>
<dbReference type="GO" id="GO:0015645">
    <property type="term" value="F:fatty acid ligase activity"/>
    <property type="evidence" value="ECO:0007669"/>
    <property type="project" value="TreeGrafter"/>
</dbReference>
<gene>
    <name evidence="7" type="ORF">G3T16_16850</name>
</gene>
<sequence>MAVDYRQRRRQFNLKENTTAILGKDTSQLNVAVLCCDRHCGENKIALHWRNEEGVSRDYTFEELKVRSEQFSDVLRKQGVGSGDRVAGLLPRIPELVITIIAVWRIGAVYQPLFTAFGPKAIEHRVTTSSAKVIVTDLVNRPKLESAGLSATIVTAIREGETLPAGDVAFNQKVDLSSSNTKPVGRNLDDAFLMMFTSGTTGLPKPLYVSVKALVPFANYMRDAIGLRDDDRFWNLADPGWAYGLYYAVTGPLLLGCATLLYDGPFSVDSAINVIKDNHVNNLAGAPTAYRLMMGAKSKAVHEIKGQLRAVSSAGEPLSPDVISWFSENLDTVIHDHYGQTELGMLLCNYHGLQHEVTPGTAGYAMPGFRLAVVSDEGAELAAGEAGILAVELSGSPLFWFTGYEGISTNLVDEQFYLTGDIAILNRNESIKLVGRADDVITSSGYRIGPFDIESVLIEHEAVVEAAVIGKPDTIRTEIIKAFVVLENNVGTTDSLVEELQAWVKQRLGAHSYPREIDFVDDLPKTPSGKVQRFLLKQR</sequence>
<dbReference type="Gene3D" id="3.40.50.12780">
    <property type="entry name" value="N-terminal domain of ligase-like"/>
    <property type="match status" value="1"/>
</dbReference>
<dbReference type="InterPro" id="IPR025110">
    <property type="entry name" value="AMP-bd_C"/>
</dbReference>
<dbReference type="Pfam" id="PF00501">
    <property type="entry name" value="AMP-binding"/>
    <property type="match status" value="1"/>
</dbReference>
<dbReference type="PROSITE" id="PS00455">
    <property type="entry name" value="AMP_BINDING"/>
    <property type="match status" value="1"/>
</dbReference>
<evidence type="ECO:0000259" key="6">
    <source>
        <dbReference type="Pfam" id="PF13193"/>
    </source>
</evidence>
<dbReference type="InterPro" id="IPR000873">
    <property type="entry name" value="AMP-dep_synth/lig_dom"/>
</dbReference>
<dbReference type="InterPro" id="IPR042099">
    <property type="entry name" value="ANL_N_sf"/>
</dbReference>
<dbReference type="SUPFAM" id="SSF56801">
    <property type="entry name" value="Acetyl-CoA synthetase-like"/>
    <property type="match status" value="1"/>
</dbReference>
<evidence type="ECO:0000256" key="3">
    <source>
        <dbReference type="ARBA" id="ARBA00022741"/>
    </source>
</evidence>
<dbReference type="Gene3D" id="3.30.300.30">
    <property type="match status" value="1"/>
</dbReference>
<dbReference type="EMBL" id="CP048711">
    <property type="protein sequence ID" value="QIB66812.1"/>
    <property type="molecule type" value="Genomic_DNA"/>
</dbReference>
<keyword evidence="2" id="KW-0436">Ligase</keyword>